<comment type="similarity">
    <text evidence="2">Belongs to the glycosyltransferase 47 family.</text>
</comment>
<evidence type="ECO:0000259" key="4">
    <source>
        <dbReference type="Pfam" id="PF03016"/>
    </source>
</evidence>
<dbReference type="PANTHER" id="PTHR11062">
    <property type="entry name" value="EXOSTOSIN HEPARAN SULFATE GLYCOSYLTRANSFERASE -RELATED"/>
    <property type="match status" value="1"/>
</dbReference>
<keyword evidence="3" id="KW-0333">Golgi apparatus</keyword>
<evidence type="ECO:0000313" key="5">
    <source>
        <dbReference type="EMBL" id="QDZ19056.1"/>
    </source>
</evidence>
<dbReference type="AlphaFoldDB" id="A0A5B8MES3"/>
<keyword evidence="6" id="KW-1185">Reference proteome</keyword>
<dbReference type="Pfam" id="PF03016">
    <property type="entry name" value="Exostosin_GT47"/>
    <property type="match status" value="1"/>
</dbReference>
<gene>
    <name evidence="5" type="ORF">A3770_02p15740</name>
</gene>
<comment type="subcellular location">
    <subcellularLocation>
        <location evidence="1">Golgi apparatus membrane</location>
        <topology evidence="1">Single-pass type II membrane protein</topology>
    </subcellularLocation>
</comment>
<organism evidence="5 6">
    <name type="scientific">Chloropicon primus</name>
    <dbReference type="NCBI Taxonomy" id="1764295"/>
    <lineage>
        <taxon>Eukaryota</taxon>
        <taxon>Viridiplantae</taxon>
        <taxon>Chlorophyta</taxon>
        <taxon>Chloropicophyceae</taxon>
        <taxon>Chloropicales</taxon>
        <taxon>Chloropicaceae</taxon>
        <taxon>Chloropicon</taxon>
    </lineage>
</organism>
<evidence type="ECO:0000256" key="3">
    <source>
        <dbReference type="ARBA" id="ARBA00023034"/>
    </source>
</evidence>
<evidence type="ECO:0000256" key="2">
    <source>
        <dbReference type="ARBA" id="ARBA00010271"/>
    </source>
</evidence>
<proteinExistence type="inferred from homology"/>
<feature type="domain" description="Exostosin GT47" evidence="4">
    <location>
        <begin position="89"/>
        <end position="391"/>
    </location>
</feature>
<dbReference type="PANTHER" id="PTHR11062:SF281">
    <property type="entry name" value="EXOSTOSIN-LIKE 2"/>
    <property type="match status" value="1"/>
</dbReference>
<dbReference type="GO" id="GO:0016757">
    <property type="term" value="F:glycosyltransferase activity"/>
    <property type="evidence" value="ECO:0007669"/>
    <property type="project" value="InterPro"/>
</dbReference>
<dbReference type="GO" id="GO:0000139">
    <property type="term" value="C:Golgi membrane"/>
    <property type="evidence" value="ECO:0007669"/>
    <property type="project" value="UniProtKB-SubCell"/>
</dbReference>
<name>A0A5B8MES3_9CHLO</name>
<evidence type="ECO:0000313" key="6">
    <source>
        <dbReference type="Proteomes" id="UP000316726"/>
    </source>
</evidence>
<dbReference type="InterPro" id="IPR004263">
    <property type="entry name" value="Exostosin"/>
</dbReference>
<accession>A0A5B8MES3</accession>
<sequence length="463" mass="52413">MFMVLLKYVPANRRLPALALFFLGIFVVSLFLVDLDSAEEVGKGLEHAQGRGSWGSGLGAHREAGEADAAPASGIQITHGKISTGYNYKMFVYEEDIPRELYGSFKHDLHCQSEYSGVEALFPAILKRLDVYTPFSDTADYYVVPVMTECFLNKKLLMGKDFNWAVKDLNSLFESTLDEIQSSYPHWSRTEGRDHIFVFPSERGPSLLNAANMQRISKSIFLTGLTSYRPTVFEPWKDITVPAFNRPENGSDSDGSVQGDTSKENRDIFVHFRGAVPGLEDKQPSGLTHELQMALEEYGLDKEYVFKDLDEDCPDLACVRREMKRSTFCLCPGGDFEGWSLRLYKAISAGCIPVILADQAELPFAQLLDYSKFSVKILEREVDRVPMLLNEMGPTKIKNKQAELRKAKEKLSWDYTIRDAKGNPMWKGASALDSLLKVLQLKLRFMRNSPYHFWVKEENAVTE</sequence>
<dbReference type="EMBL" id="CP031035">
    <property type="protein sequence ID" value="QDZ19056.1"/>
    <property type="molecule type" value="Genomic_DNA"/>
</dbReference>
<keyword evidence="5" id="KW-0808">Transferase</keyword>
<evidence type="ECO:0000256" key="1">
    <source>
        <dbReference type="ARBA" id="ARBA00004323"/>
    </source>
</evidence>
<dbReference type="Proteomes" id="UP000316726">
    <property type="component" value="Chromosome 2"/>
</dbReference>
<reference evidence="5 6" key="1">
    <citation type="submission" date="2018-07" db="EMBL/GenBank/DDBJ databases">
        <title>The complete nuclear genome of the prasinophyte Chloropicon primus (CCMP1205).</title>
        <authorList>
            <person name="Pombert J.-F."/>
            <person name="Otis C."/>
            <person name="Turmel M."/>
            <person name="Lemieux C."/>
        </authorList>
    </citation>
    <scope>NUCLEOTIDE SEQUENCE [LARGE SCALE GENOMIC DNA]</scope>
    <source>
        <strain evidence="5 6">CCMP1205</strain>
    </source>
</reference>
<dbReference type="OrthoDB" id="1924787at2759"/>
<protein>
    <submittedName>
        <fullName evidence="5">Exostosin-like glycosyltransferase</fullName>
    </submittedName>
</protein>
<dbReference type="InterPro" id="IPR040911">
    <property type="entry name" value="Exostosin_GT47"/>
</dbReference>